<evidence type="ECO:0000256" key="3">
    <source>
        <dbReference type="ARBA" id="ARBA00008487"/>
    </source>
</evidence>
<comment type="similarity">
    <text evidence="3">In the C-terminal section; belongs to the aminoglycoside phosphotransferase family.</text>
</comment>
<comment type="function">
    <text evidence="2">Involved in resistance to gentamicin, tobramycin, and kanamycin. Tobramycin and kanamycin resistance is due to the ACC activity, specified by N-terminal region. The C-terminal region is a kinase that phosphorylates several 4,6-disubstituted aminoglycosides.</text>
</comment>
<dbReference type="PANTHER" id="PTHR43792">
    <property type="entry name" value="GNAT FAMILY, PUTATIVE (AFU_ORTHOLOGUE AFUA_3G00765)-RELATED-RELATED"/>
    <property type="match status" value="1"/>
</dbReference>
<evidence type="ECO:0000256" key="6">
    <source>
        <dbReference type="ARBA" id="ARBA00023268"/>
    </source>
</evidence>
<dbReference type="Pfam" id="PF01636">
    <property type="entry name" value="APH"/>
    <property type="match status" value="1"/>
</dbReference>
<gene>
    <name evidence="9" type="ORF">SPI_04638</name>
</gene>
<dbReference type="AlphaFoldDB" id="A0A167UPM6"/>
<accession>A0A167UPM6</accession>
<sequence>MATTTQLRVDNSLEETKPALDRFLPPNDEATFHFAICLKETGELVGLGGCHGLAGTFGWPIIGYMFRKEFWGQGLATEFLRAWLGMWCKLPREEAEIDVDPRTVPDGGGLVPEQVTALVILDNVGSQGVLKKRHYPSVLGNRLDYAMQNTSWLNDAAAKLTLKELEAARAAVGDFKENGYAVTGFRYPLDRPLFYVKRRHPAGLYPEARTQEFARTALDQMAPAERSGIYVPRVLRVMEREDGNGFIVMEYIHGRTLKELFQDNPQMTEREARTCFDKISRALRLFLAAPVPAGARPGPCGGGIIGHPLFNDFVAPIEYTSVDMLEQHLNRVATFRVRTAPTLTLERDLHLVYADLHTANFVFTRSGDLYVIDFDMAAFLPLSFMTFALRFPTMMSGAVAAAIAKDFDDLAQQNFEIMLRVADTFGRGSNNIGLPLDRPLPTRSTRLLRLPWENLGSETPPPTDLNQLDGVV</sequence>
<dbReference type="OrthoDB" id="3250044at2759"/>
<dbReference type="InterPro" id="IPR000182">
    <property type="entry name" value="GNAT_dom"/>
</dbReference>
<evidence type="ECO:0000259" key="7">
    <source>
        <dbReference type="Pfam" id="PF01636"/>
    </source>
</evidence>
<proteinExistence type="inferred from homology"/>
<evidence type="ECO:0000256" key="4">
    <source>
        <dbReference type="ARBA" id="ARBA00011931"/>
    </source>
</evidence>
<dbReference type="SUPFAM" id="SSF56112">
    <property type="entry name" value="Protein kinase-like (PK-like)"/>
    <property type="match status" value="1"/>
</dbReference>
<dbReference type="InterPro" id="IPR002575">
    <property type="entry name" value="Aminoglycoside_PTrfase"/>
</dbReference>
<dbReference type="PANTHER" id="PTHR43792:SF1">
    <property type="entry name" value="N-ACETYLTRANSFERASE DOMAIN-CONTAINING PROTEIN"/>
    <property type="match status" value="1"/>
</dbReference>
<evidence type="ECO:0000259" key="8">
    <source>
        <dbReference type="Pfam" id="PF13302"/>
    </source>
</evidence>
<dbReference type="Pfam" id="PF13302">
    <property type="entry name" value="Acetyltransf_3"/>
    <property type="match status" value="1"/>
</dbReference>
<protein>
    <recommendedName>
        <fullName evidence="5">Bifunctional AAC/APH</fullName>
        <ecNumber evidence="4">2.7.1.190</ecNumber>
    </recommendedName>
</protein>
<dbReference type="SUPFAM" id="SSF55729">
    <property type="entry name" value="Acyl-CoA N-acyltransferases (Nat)"/>
    <property type="match status" value="1"/>
</dbReference>
<keyword evidence="10" id="KW-1185">Reference proteome</keyword>
<organism evidence="9 10">
    <name type="scientific">Niveomyces insectorum RCEF 264</name>
    <dbReference type="NCBI Taxonomy" id="1081102"/>
    <lineage>
        <taxon>Eukaryota</taxon>
        <taxon>Fungi</taxon>
        <taxon>Dikarya</taxon>
        <taxon>Ascomycota</taxon>
        <taxon>Pezizomycotina</taxon>
        <taxon>Sordariomycetes</taxon>
        <taxon>Hypocreomycetidae</taxon>
        <taxon>Hypocreales</taxon>
        <taxon>Cordycipitaceae</taxon>
        <taxon>Niveomyces</taxon>
    </lineage>
</organism>
<reference evidence="9 10" key="1">
    <citation type="journal article" date="2016" name="Genome Biol. Evol.">
        <title>Divergent and convergent evolution of fungal pathogenicity.</title>
        <authorList>
            <person name="Shang Y."/>
            <person name="Xiao G."/>
            <person name="Zheng P."/>
            <person name="Cen K."/>
            <person name="Zhan S."/>
            <person name="Wang C."/>
        </authorList>
    </citation>
    <scope>NUCLEOTIDE SEQUENCE [LARGE SCALE GENOMIC DNA]</scope>
    <source>
        <strain evidence="9 10">RCEF 264</strain>
    </source>
</reference>
<evidence type="ECO:0000256" key="2">
    <source>
        <dbReference type="ARBA" id="ARBA00002498"/>
    </source>
</evidence>
<dbReference type="EMBL" id="AZHD01000007">
    <property type="protein sequence ID" value="OAA61779.1"/>
    <property type="molecule type" value="Genomic_DNA"/>
</dbReference>
<dbReference type="EC" id="2.7.1.190" evidence="4"/>
<comment type="catalytic activity">
    <reaction evidence="1">
        <text>a gentamycin + GTP = a gentamycin 2''-phosphate + GDP + H(+)</text>
        <dbReference type="Rhea" id="RHEA:48872"/>
        <dbReference type="ChEBI" id="CHEBI:15378"/>
        <dbReference type="ChEBI" id="CHEBI:37565"/>
        <dbReference type="ChEBI" id="CHEBI:58189"/>
        <dbReference type="ChEBI" id="CHEBI:90218"/>
        <dbReference type="ChEBI" id="CHEBI:90219"/>
        <dbReference type="EC" id="2.7.1.190"/>
    </reaction>
</comment>
<dbReference type="Proteomes" id="UP000076874">
    <property type="component" value="Unassembled WGS sequence"/>
</dbReference>
<dbReference type="InterPro" id="IPR051531">
    <property type="entry name" value="N-acetyltransferase"/>
</dbReference>
<name>A0A167UPM6_9HYPO</name>
<dbReference type="GO" id="GO:0034071">
    <property type="term" value="F:aminoglycoside phosphotransferase activity"/>
    <property type="evidence" value="ECO:0007669"/>
    <property type="project" value="UniProtKB-EC"/>
</dbReference>
<comment type="caution">
    <text evidence="9">The sequence shown here is derived from an EMBL/GenBank/DDBJ whole genome shotgun (WGS) entry which is preliminary data.</text>
</comment>
<dbReference type="InterPro" id="IPR016181">
    <property type="entry name" value="Acyl_CoA_acyltransferase"/>
</dbReference>
<feature type="domain" description="N-acetyltransferase" evidence="8">
    <location>
        <begin position="10"/>
        <end position="132"/>
    </location>
</feature>
<dbReference type="InterPro" id="IPR011009">
    <property type="entry name" value="Kinase-like_dom_sf"/>
</dbReference>
<evidence type="ECO:0000256" key="1">
    <source>
        <dbReference type="ARBA" id="ARBA00001735"/>
    </source>
</evidence>
<dbReference type="Gene3D" id="3.40.630.30">
    <property type="match status" value="1"/>
</dbReference>
<dbReference type="STRING" id="1081102.A0A167UPM6"/>
<feature type="domain" description="Aminoglycoside phosphotransferase" evidence="7">
    <location>
        <begin position="195"/>
        <end position="379"/>
    </location>
</feature>
<keyword evidence="9" id="KW-0012">Acyltransferase</keyword>
<evidence type="ECO:0000256" key="5">
    <source>
        <dbReference type="ARBA" id="ARBA00014467"/>
    </source>
</evidence>
<evidence type="ECO:0000313" key="9">
    <source>
        <dbReference type="EMBL" id="OAA61779.1"/>
    </source>
</evidence>
<keyword evidence="6" id="KW-0511">Multifunctional enzyme</keyword>
<evidence type="ECO:0000313" key="10">
    <source>
        <dbReference type="Proteomes" id="UP000076874"/>
    </source>
</evidence>
<dbReference type="GO" id="GO:0016747">
    <property type="term" value="F:acyltransferase activity, transferring groups other than amino-acyl groups"/>
    <property type="evidence" value="ECO:0007669"/>
    <property type="project" value="InterPro"/>
</dbReference>
<keyword evidence="9" id="KW-0808">Transferase</keyword>
<dbReference type="Gene3D" id="1.10.510.10">
    <property type="entry name" value="Transferase(Phosphotransferase) domain 1"/>
    <property type="match status" value="1"/>
</dbReference>